<reference evidence="3 4" key="1">
    <citation type="submission" date="2019-07" db="EMBL/GenBank/DDBJ databases">
        <authorList>
            <person name="Huq M.A."/>
        </authorList>
    </citation>
    <scope>NUCLEOTIDE SEQUENCE [LARGE SCALE GENOMIC DNA]</scope>
    <source>
        <strain evidence="3 4">MAH-3</strain>
    </source>
</reference>
<dbReference type="InterPro" id="IPR036116">
    <property type="entry name" value="FN3_sf"/>
</dbReference>
<keyword evidence="4" id="KW-1185">Reference proteome</keyword>
<evidence type="ECO:0000313" key="4">
    <source>
        <dbReference type="Proteomes" id="UP000316008"/>
    </source>
</evidence>
<dbReference type="Gene3D" id="2.60.40.10">
    <property type="entry name" value="Immunoglobulins"/>
    <property type="match status" value="1"/>
</dbReference>
<dbReference type="EMBL" id="VLPL01000004">
    <property type="protein sequence ID" value="TSJ44898.1"/>
    <property type="molecule type" value="Genomic_DNA"/>
</dbReference>
<dbReference type="InterPro" id="IPR003961">
    <property type="entry name" value="FN3_dom"/>
</dbReference>
<dbReference type="Pfam" id="PF13585">
    <property type="entry name" value="CHU_C"/>
    <property type="match status" value="1"/>
</dbReference>
<dbReference type="InterPro" id="IPR013783">
    <property type="entry name" value="Ig-like_fold"/>
</dbReference>
<dbReference type="PROSITE" id="PS50853">
    <property type="entry name" value="FN3"/>
    <property type="match status" value="1"/>
</dbReference>
<evidence type="ECO:0000313" key="3">
    <source>
        <dbReference type="EMBL" id="TSJ44898.1"/>
    </source>
</evidence>
<evidence type="ECO:0000259" key="2">
    <source>
        <dbReference type="PROSITE" id="PS50853"/>
    </source>
</evidence>
<accession>A0A556MYJ4</accession>
<feature type="domain" description="Fibronectin type-III" evidence="2">
    <location>
        <begin position="719"/>
        <end position="809"/>
    </location>
</feature>
<protein>
    <recommendedName>
        <fullName evidence="2">Fibronectin type-III domain-containing protein</fullName>
    </recommendedName>
</protein>
<comment type="caution">
    <text evidence="3">The sequence shown here is derived from an EMBL/GenBank/DDBJ whole genome shotgun (WGS) entry which is preliminary data.</text>
</comment>
<dbReference type="SUPFAM" id="SSF49265">
    <property type="entry name" value="Fibronectin type III"/>
    <property type="match status" value="1"/>
</dbReference>
<organism evidence="3 4">
    <name type="scientific">Fluviicola chungangensis</name>
    <dbReference type="NCBI Taxonomy" id="2597671"/>
    <lineage>
        <taxon>Bacteria</taxon>
        <taxon>Pseudomonadati</taxon>
        <taxon>Bacteroidota</taxon>
        <taxon>Flavobacteriia</taxon>
        <taxon>Flavobacteriales</taxon>
        <taxon>Crocinitomicaceae</taxon>
        <taxon>Fluviicola</taxon>
    </lineage>
</organism>
<feature type="signal peptide" evidence="1">
    <location>
        <begin position="1"/>
        <end position="19"/>
    </location>
</feature>
<dbReference type="RefSeq" id="WP_144333011.1">
    <property type="nucleotide sequence ID" value="NZ_VLPL01000004.1"/>
</dbReference>
<evidence type="ECO:0000256" key="1">
    <source>
        <dbReference type="SAM" id="SignalP"/>
    </source>
</evidence>
<dbReference type="AlphaFoldDB" id="A0A556MYJ4"/>
<feature type="chain" id="PRO_5022055469" description="Fibronectin type-III domain-containing protein" evidence="1">
    <location>
        <begin position="20"/>
        <end position="1095"/>
    </location>
</feature>
<dbReference type="Proteomes" id="UP000316008">
    <property type="component" value="Unassembled WGS sequence"/>
</dbReference>
<dbReference type="CDD" id="cd00063">
    <property type="entry name" value="FN3"/>
    <property type="match status" value="1"/>
</dbReference>
<gene>
    <name evidence="3" type="ORF">FO442_09885</name>
</gene>
<keyword evidence="1" id="KW-0732">Signal</keyword>
<proteinExistence type="predicted"/>
<dbReference type="OrthoDB" id="631648at2"/>
<sequence length="1095" mass="119174">MIRVFLLAIVTAFCFKATATHVMGGEITWKCSGNGYVFQLVFYRDCNGVDVNPVSENLKVWNHPSLSTIPVLFVSRTDISPGCTQVAGSPNPLSCGSGANGGNGVGAVEKIIYESNPVVLSGVPPGQGWIITYSNFSRNGNITNLSNPTSYGVTIRATMYAIPGASAGVCTDNSPRFLQDPYLVLCAGENYEYNMHPVDEDLDSVVTMLAAPMDRIEGTSYNPPVDPDFIQYEPGFSATNPTPDASFNAGNVPLTLDSQNGHLSFRSFTIGGFVVKVIAQSYRNGVLIAEVEREMQLIVTNCPVANNAPVINGPFAGLFETTVNAGTPVNFTLTATDVEFLQDGTPQSNYLSASGSQFGTNFTSTSGCDVAPCATLNQTPVITGVQGVSADFSWQTDCAHLIDAYGNTDDEKTYTFVFRVQDNFCQIPKTTFKTITIHVKNPGIIPATSINCISTQANGNLTISWDPVSNPNNTFVDFELYSIQNGLIGNYPIGVTSASVPDPGVDNDYYVLVKSGCNVTKSSDTVKNVHLDLFNPANGTAVLDWNLPSPNPLPGMDNFCTIYREYPTGTWTSIAVLPYNTIHFIDTIDICSAFLNYQVVYSTPTCQWSSNIVGDNLQDDITPQIPVISSVSVDTLTGNVVITWNQNYEPDTYGYIIYHKDANGFIVEIDTVWGIGNTTYNHPIPVNGPQTYSIAAFDSCFTPAVPPTYQTSAKAEPNTSTYLTFTTNSCTSQAALTWTPYIGWGANLTGYTVFVKQGTGPWIQVTTTTDAYYNLDCTPLQNYTVMVRANNANGSEAFSNMESFVIYAPSAPAVNYLRVATVDQSTIVLRHEISTGTNVQAVRFEKFNMTTGQFDLLGEVPASASTLSLTDTDVDVDNFSYTYRAVVIDSCGNPGAVSNKARTILLKVTADQTRLSTYLNWSPYGDYDGGVLQYQIYRGIDGIFPPSPTAIVPPDQRYFEDLVDELGFEHSGKVCYFVIAEEAINQYGFQELSFSNDVCAVIEPLVYVPNAFTPGGLNPIFIPVVSFQDVSKYEFSIVDRWGQVVFQTNDPTVGWDGHHQQSGKLVAPNLYGYVLKVIDGNNQEYFFRGNVSVIH</sequence>
<name>A0A556MYJ4_9FLAO</name>